<reference evidence="2 3" key="1">
    <citation type="submission" date="2024-06" db="EMBL/GenBank/DDBJ databases">
        <authorList>
            <person name="Kraege A."/>
            <person name="Thomma B."/>
        </authorList>
    </citation>
    <scope>NUCLEOTIDE SEQUENCE [LARGE SCALE GENOMIC DNA]</scope>
</reference>
<keyword evidence="3" id="KW-1185">Reference proteome</keyword>
<feature type="region of interest" description="Disordered" evidence="1">
    <location>
        <begin position="22"/>
        <end position="78"/>
    </location>
</feature>
<protein>
    <submittedName>
        <fullName evidence="2">G11692 protein</fullName>
    </submittedName>
</protein>
<evidence type="ECO:0000313" key="3">
    <source>
        <dbReference type="Proteomes" id="UP001497392"/>
    </source>
</evidence>
<proteinExistence type="predicted"/>
<accession>A0ABP1GFK5</accession>
<sequence>MLQRLVQSIQCQLHTCRGASRWLHSSGNSQESSGTSRDSSSFTQHEMQSGLPDIMPETDEGGGPSLSEEEMKQRKTKAVMSWLEDKMGRDKLDVAKLLQRHNVIVRGGAEEGRKLLDALVEWKQQGQAGAGQPT</sequence>
<evidence type="ECO:0000256" key="1">
    <source>
        <dbReference type="SAM" id="MobiDB-lite"/>
    </source>
</evidence>
<gene>
    <name evidence="2" type="primary">g11692</name>
    <name evidence="2" type="ORF">VP750_LOCUS10444</name>
</gene>
<dbReference type="Proteomes" id="UP001497392">
    <property type="component" value="Unassembled WGS sequence"/>
</dbReference>
<name>A0ABP1GFK5_9CHLO</name>
<dbReference type="EMBL" id="CAXHTA020000018">
    <property type="protein sequence ID" value="CAL5228538.1"/>
    <property type="molecule type" value="Genomic_DNA"/>
</dbReference>
<comment type="caution">
    <text evidence="2">The sequence shown here is derived from an EMBL/GenBank/DDBJ whole genome shotgun (WGS) entry which is preliminary data.</text>
</comment>
<feature type="compositionally biased region" description="Low complexity" evidence="1">
    <location>
        <begin position="25"/>
        <end position="41"/>
    </location>
</feature>
<evidence type="ECO:0000313" key="2">
    <source>
        <dbReference type="EMBL" id="CAL5228538.1"/>
    </source>
</evidence>
<organism evidence="2 3">
    <name type="scientific">Coccomyxa viridis</name>
    <dbReference type="NCBI Taxonomy" id="1274662"/>
    <lineage>
        <taxon>Eukaryota</taxon>
        <taxon>Viridiplantae</taxon>
        <taxon>Chlorophyta</taxon>
        <taxon>core chlorophytes</taxon>
        <taxon>Trebouxiophyceae</taxon>
        <taxon>Trebouxiophyceae incertae sedis</taxon>
        <taxon>Coccomyxaceae</taxon>
        <taxon>Coccomyxa</taxon>
    </lineage>
</organism>